<evidence type="ECO:0000313" key="2">
    <source>
        <dbReference type="Proteomes" id="UP001055072"/>
    </source>
</evidence>
<dbReference type="Proteomes" id="UP001055072">
    <property type="component" value="Unassembled WGS sequence"/>
</dbReference>
<accession>A0ACB8UEH7</accession>
<evidence type="ECO:0000313" key="1">
    <source>
        <dbReference type="EMBL" id="KAI0092661.1"/>
    </source>
</evidence>
<dbReference type="EMBL" id="MU274903">
    <property type="protein sequence ID" value="KAI0092661.1"/>
    <property type="molecule type" value="Genomic_DNA"/>
</dbReference>
<name>A0ACB8UEH7_9APHY</name>
<comment type="caution">
    <text evidence="1">The sequence shown here is derived from an EMBL/GenBank/DDBJ whole genome shotgun (WGS) entry which is preliminary data.</text>
</comment>
<keyword evidence="2" id="KW-1185">Reference proteome</keyword>
<reference evidence="1" key="1">
    <citation type="journal article" date="2021" name="Environ. Microbiol.">
        <title>Gene family expansions and transcriptome signatures uncover fungal adaptations to wood decay.</title>
        <authorList>
            <person name="Hage H."/>
            <person name="Miyauchi S."/>
            <person name="Viragh M."/>
            <person name="Drula E."/>
            <person name="Min B."/>
            <person name="Chaduli D."/>
            <person name="Navarro D."/>
            <person name="Favel A."/>
            <person name="Norest M."/>
            <person name="Lesage-Meessen L."/>
            <person name="Balint B."/>
            <person name="Merenyi Z."/>
            <person name="de Eugenio L."/>
            <person name="Morin E."/>
            <person name="Martinez A.T."/>
            <person name="Baldrian P."/>
            <person name="Stursova M."/>
            <person name="Martinez M.J."/>
            <person name="Novotny C."/>
            <person name="Magnuson J.K."/>
            <person name="Spatafora J.W."/>
            <person name="Maurice S."/>
            <person name="Pangilinan J."/>
            <person name="Andreopoulos W."/>
            <person name="LaButti K."/>
            <person name="Hundley H."/>
            <person name="Na H."/>
            <person name="Kuo A."/>
            <person name="Barry K."/>
            <person name="Lipzen A."/>
            <person name="Henrissat B."/>
            <person name="Riley R."/>
            <person name="Ahrendt S."/>
            <person name="Nagy L.G."/>
            <person name="Grigoriev I.V."/>
            <person name="Martin F."/>
            <person name="Rosso M.N."/>
        </authorList>
    </citation>
    <scope>NUCLEOTIDE SEQUENCE</scope>
    <source>
        <strain evidence="1">CBS 384.51</strain>
    </source>
</reference>
<proteinExistence type="predicted"/>
<protein>
    <submittedName>
        <fullName evidence="1">Histidine phosphatase superfamily</fullName>
    </submittedName>
</protein>
<organism evidence="1 2">
    <name type="scientific">Irpex rosettiformis</name>
    <dbReference type="NCBI Taxonomy" id="378272"/>
    <lineage>
        <taxon>Eukaryota</taxon>
        <taxon>Fungi</taxon>
        <taxon>Dikarya</taxon>
        <taxon>Basidiomycota</taxon>
        <taxon>Agaricomycotina</taxon>
        <taxon>Agaricomycetes</taxon>
        <taxon>Polyporales</taxon>
        <taxon>Irpicaceae</taxon>
        <taxon>Irpex</taxon>
    </lineage>
</organism>
<sequence length="235" mass="26735">MSKATEKRIYFTRHAQAEHNVECDYDIRDAPLTPLGRQQSLELYKDTRDTVQKTAELIVTSGLRRPLQTMIIGYSDLRRRLESEGKSVIVLPQLQECNAFPCDVGLPRETLEADPEFAGLDFSLLTPDWTTKQGFYAPTVPALQARARWNRNWLRARPEKEIVVVAHGDCLRYLTEGFNSGTPWANAEVREYRFEKEAEDDVQGDAWLVSVGEIVKEGEEGPTSSQLESKVPKTY</sequence>
<gene>
    <name evidence="1" type="ORF">BDY19DRAFT_990365</name>
</gene>